<dbReference type="EMBL" id="JACIEV010000006">
    <property type="protein sequence ID" value="MBB4154356.1"/>
    <property type="molecule type" value="Genomic_DNA"/>
</dbReference>
<keyword evidence="2" id="KW-1185">Reference proteome</keyword>
<organism evidence="1 2">
    <name type="scientific">Sphingomonas jinjuensis</name>
    <dbReference type="NCBI Taxonomy" id="535907"/>
    <lineage>
        <taxon>Bacteria</taxon>
        <taxon>Pseudomonadati</taxon>
        <taxon>Pseudomonadota</taxon>
        <taxon>Alphaproteobacteria</taxon>
        <taxon>Sphingomonadales</taxon>
        <taxon>Sphingomonadaceae</taxon>
        <taxon>Sphingomonas</taxon>
    </lineage>
</organism>
<accession>A0A840FDP3</accession>
<comment type="caution">
    <text evidence="1">The sequence shown here is derived from an EMBL/GenBank/DDBJ whole genome shotgun (WGS) entry which is preliminary data.</text>
</comment>
<dbReference type="SUPFAM" id="SSF69118">
    <property type="entry name" value="AhpD-like"/>
    <property type="match status" value="1"/>
</dbReference>
<dbReference type="RefSeq" id="WP_183984823.1">
    <property type="nucleotide sequence ID" value="NZ_JACIEV010000006.1"/>
</dbReference>
<proteinExistence type="predicted"/>
<evidence type="ECO:0000313" key="1">
    <source>
        <dbReference type="EMBL" id="MBB4154356.1"/>
    </source>
</evidence>
<dbReference type="InterPro" id="IPR029032">
    <property type="entry name" value="AhpD-like"/>
</dbReference>
<name>A0A840FDP3_9SPHN</name>
<dbReference type="Proteomes" id="UP000529795">
    <property type="component" value="Unassembled WGS sequence"/>
</dbReference>
<gene>
    <name evidence="1" type="ORF">GGQ80_002269</name>
</gene>
<reference evidence="1 2" key="1">
    <citation type="submission" date="2020-08" db="EMBL/GenBank/DDBJ databases">
        <title>Genomic Encyclopedia of Type Strains, Phase IV (KMG-IV): sequencing the most valuable type-strain genomes for metagenomic binning, comparative biology and taxonomic classification.</title>
        <authorList>
            <person name="Goeker M."/>
        </authorList>
    </citation>
    <scope>NUCLEOTIDE SEQUENCE [LARGE SCALE GENOMIC DNA]</scope>
    <source>
        <strain evidence="1 2">YC6723</strain>
    </source>
</reference>
<protein>
    <submittedName>
        <fullName evidence="1">Uncharacterized protein</fullName>
    </submittedName>
</protein>
<evidence type="ECO:0000313" key="2">
    <source>
        <dbReference type="Proteomes" id="UP000529795"/>
    </source>
</evidence>
<dbReference type="AlphaFoldDB" id="A0A840FDP3"/>
<sequence>MAFIAFNEIGSAAAVRHIAQPAVRPIAEVEVQTDRGRLSPLEWSVVAVARRDRMSSLRRPGRLSTALRAVFVQPNPMLADERLEALRRVAVLTWHHGYAIPPAEVRRFIAAGFTTAQYEAMADSIGAAKTRKTQG</sequence>